<reference evidence="1 2" key="1">
    <citation type="submission" date="2013-11" db="EMBL/GenBank/DDBJ databases">
        <title>Draft genome of the bovine lungworm Dictyocaulus viviparus.</title>
        <authorList>
            <person name="Mitreva M."/>
        </authorList>
    </citation>
    <scope>NUCLEOTIDE SEQUENCE [LARGE SCALE GENOMIC DNA]</scope>
    <source>
        <strain evidence="1 2">HannoverDv2000</strain>
    </source>
</reference>
<gene>
    <name evidence="1" type="ORF">DICVIV_11161</name>
</gene>
<proteinExistence type="predicted"/>
<evidence type="ECO:0000313" key="2">
    <source>
        <dbReference type="Proteomes" id="UP000053766"/>
    </source>
</evidence>
<evidence type="ECO:0000313" key="1">
    <source>
        <dbReference type="EMBL" id="KJH42846.1"/>
    </source>
</evidence>
<dbReference type="EMBL" id="KN716618">
    <property type="protein sequence ID" value="KJH42846.1"/>
    <property type="molecule type" value="Genomic_DNA"/>
</dbReference>
<dbReference type="AlphaFoldDB" id="A0A0D8XKI2"/>
<dbReference type="Proteomes" id="UP000053766">
    <property type="component" value="Unassembled WGS sequence"/>
</dbReference>
<keyword evidence="2" id="KW-1185">Reference proteome</keyword>
<sequence length="120" mass="13693">MLTISYITGKKLSIDRDAEARPMKTKPGICSTDTCSSLSAINRNRSINIKLGIGYVELKNVHENKELPHGMSNHIEHNVDGDPLAEYRREEERLKNTNSVLEEMPRSHWSDDFGALQKYH</sequence>
<protein>
    <submittedName>
        <fullName evidence="1">Uncharacterized protein</fullName>
    </submittedName>
</protein>
<name>A0A0D8XKI2_DICVI</name>
<accession>A0A0D8XKI2</accession>
<organism evidence="1 2">
    <name type="scientific">Dictyocaulus viviparus</name>
    <name type="common">Bovine lungworm</name>
    <dbReference type="NCBI Taxonomy" id="29172"/>
    <lineage>
        <taxon>Eukaryota</taxon>
        <taxon>Metazoa</taxon>
        <taxon>Ecdysozoa</taxon>
        <taxon>Nematoda</taxon>
        <taxon>Chromadorea</taxon>
        <taxon>Rhabditida</taxon>
        <taxon>Rhabditina</taxon>
        <taxon>Rhabditomorpha</taxon>
        <taxon>Strongyloidea</taxon>
        <taxon>Metastrongylidae</taxon>
        <taxon>Dictyocaulus</taxon>
    </lineage>
</organism>
<reference evidence="2" key="2">
    <citation type="journal article" date="2016" name="Sci. Rep.">
        <title>Dictyocaulus viviparus genome, variome and transcriptome elucidate lungworm biology and support future intervention.</title>
        <authorList>
            <person name="McNulty S.N."/>
            <person name="Strube C."/>
            <person name="Rosa B.A."/>
            <person name="Martin J.C."/>
            <person name="Tyagi R."/>
            <person name="Choi Y.J."/>
            <person name="Wang Q."/>
            <person name="Hallsworth Pepin K."/>
            <person name="Zhang X."/>
            <person name="Ozersky P."/>
            <person name="Wilson R.K."/>
            <person name="Sternberg P.W."/>
            <person name="Gasser R.B."/>
            <person name="Mitreva M."/>
        </authorList>
    </citation>
    <scope>NUCLEOTIDE SEQUENCE [LARGE SCALE GENOMIC DNA]</scope>
    <source>
        <strain evidence="2">HannoverDv2000</strain>
    </source>
</reference>